<feature type="compositionally biased region" description="Low complexity" evidence="1">
    <location>
        <begin position="278"/>
        <end position="291"/>
    </location>
</feature>
<feature type="region of interest" description="Disordered" evidence="1">
    <location>
        <begin position="278"/>
        <end position="311"/>
    </location>
</feature>
<accession>A0A1I1LWT2</accession>
<dbReference type="InterPro" id="IPR012336">
    <property type="entry name" value="Thioredoxin-like_fold"/>
</dbReference>
<dbReference type="AlphaFoldDB" id="A0A1I1LWT2"/>
<feature type="transmembrane region" description="Helical" evidence="2">
    <location>
        <begin position="34"/>
        <end position="57"/>
    </location>
</feature>
<proteinExistence type="predicted"/>
<sequence length="311" mass="32540">MSKRNSQEAKRAARERLRAEREKQAKREKVRRQLVVGGAIVGVLAVAGVVGVAVAAMGGGGDSTDWEAAAEAAGKAQENGDATYAIPANAEGEDGLRVVLGEDTAADSVILFEEPRCPHCAEFDHAVGEAFQEAITNGDIQAEYVFGAFFDDNPGGGTGSKNAISALGAALNVSDEAFLGYLKALYSEDFHTSTNSATDFESDERLVEIGKGVDALSDPADFKKFEDAVNSSTYAEWAVLMAGKFGELSPQYEVTGTPSLVVNGTKVETPMSAEAFRQALEASEPAAAEEQPAGDEAGDTAGSEENAESDE</sequence>
<dbReference type="InterPro" id="IPR036249">
    <property type="entry name" value="Thioredoxin-like_sf"/>
</dbReference>
<evidence type="ECO:0000313" key="4">
    <source>
        <dbReference type="EMBL" id="SFC73930.1"/>
    </source>
</evidence>
<evidence type="ECO:0000256" key="2">
    <source>
        <dbReference type="SAM" id="Phobius"/>
    </source>
</evidence>
<feature type="domain" description="Thioredoxin-like fold" evidence="3">
    <location>
        <begin position="98"/>
        <end position="281"/>
    </location>
</feature>
<feature type="region of interest" description="Disordered" evidence="1">
    <location>
        <begin position="1"/>
        <end position="28"/>
    </location>
</feature>
<dbReference type="OrthoDB" id="4135024at2"/>
<evidence type="ECO:0000313" key="5">
    <source>
        <dbReference type="Proteomes" id="UP000199207"/>
    </source>
</evidence>
<evidence type="ECO:0000256" key="1">
    <source>
        <dbReference type="SAM" id="MobiDB-lite"/>
    </source>
</evidence>
<dbReference type="STRING" id="910347.SAMN05421773_105293"/>
<dbReference type="EMBL" id="FOLM01000005">
    <property type="protein sequence ID" value="SFC73930.1"/>
    <property type="molecule type" value="Genomic_DNA"/>
</dbReference>
<dbReference type="SUPFAM" id="SSF52833">
    <property type="entry name" value="Thioredoxin-like"/>
    <property type="match status" value="1"/>
</dbReference>
<name>A0A1I1LWT2_9ACTN</name>
<dbReference type="Pfam" id="PF13462">
    <property type="entry name" value="Thioredoxin_4"/>
    <property type="match status" value="1"/>
</dbReference>
<keyword evidence="5" id="KW-1185">Reference proteome</keyword>
<keyword evidence="2" id="KW-1133">Transmembrane helix</keyword>
<protein>
    <submittedName>
        <fullName evidence="4">Thioredoxin</fullName>
    </submittedName>
</protein>
<feature type="compositionally biased region" description="Basic and acidic residues" evidence="1">
    <location>
        <begin position="1"/>
        <end position="27"/>
    </location>
</feature>
<organism evidence="4 5">
    <name type="scientific">Streptomyces aidingensis</name>
    <dbReference type="NCBI Taxonomy" id="910347"/>
    <lineage>
        <taxon>Bacteria</taxon>
        <taxon>Bacillati</taxon>
        <taxon>Actinomycetota</taxon>
        <taxon>Actinomycetes</taxon>
        <taxon>Kitasatosporales</taxon>
        <taxon>Streptomycetaceae</taxon>
        <taxon>Streptomyces</taxon>
    </lineage>
</organism>
<evidence type="ECO:0000259" key="3">
    <source>
        <dbReference type="Pfam" id="PF13462"/>
    </source>
</evidence>
<dbReference type="RefSeq" id="WP_093838852.1">
    <property type="nucleotide sequence ID" value="NZ_FOLM01000005.1"/>
</dbReference>
<reference evidence="4 5" key="1">
    <citation type="submission" date="2016-10" db="EMBL/GenBank/DDBJ databases">
        <authorList>
            <person name="de Groot N.N."/>
        </authorList>
    </citation>
    <scope>NUCLEOTIDE SEQUENCE [LARGE SCALE GENOMIC DNA]</scope>
    <source>
        <strain evidence="4 5">CGMCC 4.5739</strain>
    </source>
</reference>
<keyword evidence="2" id="KW-0472">Membrane</keyword>
<gene>
    <name evidence="4" type="ORF">SAMN05421773_105293</name>
</gene>
<dbReference type="Gene3D" id="3.40.30.10">
    <property type="entry name" value="Glutaredoxin"/>
    <property type="match status" value="1"/>
</dbReference>
<dbReference type="Proteomes" id="UP000199207">
    <property type="component" value="Unassembled WGS sequence"/>
</dbReference>
<keyword evidence="2" id="KW-0812">Transmembrane</keyword>